<dbReference type="InterPro" id="IPR011006">
    <property type="entry name" value="CheY-like_superfamily"/>
</dbReference>
<keyword evidence="7" id="KW-0597">Phosphoprotein</keyword>
<feature type="modified residue" description="4-aspartylphosphate" evidence="7">
    <location>
        <position position="478"/>
    </location>
</feature>
<dbReference type="EMBL" id="BBZA01000255">
    <property type="protein sequence ID" value="GAP64393.1"/>
    <property type="molecule type" value="Genomic_DNA"/>
</dbReference>
<reference evidence="9 10" key="1">
    <citation type="journal article" date="2015" name="Genome Announc.">
        <title>Draft Genome Sequence of a Heterotrophic Facultative Anaerobic Thermophilic Bacterium, Ardenticatena maritima Strain 110ST.</title>
        <authorList>
            <person name="Kawaichi S."/>
            <person name="Yoshida T."/>
            <person name="Sako Y."/>
            <person name="Nakamura R."/>
        </authorList>
    </citation>
    <scope>NUCLEOTIDE SEQUENCE [LARGE SCALE GENOMIC DNA]</scope>
    <source>
        <strain evidence="9 10">110S</strain>
    </source>
</reference>
<dbReference type="EC" id="4.2.3.1" evidence="5"/>
<dbReference type="RefSeq" id="WP_152918222.1">
    <property type="nucleotide sequence ID" value="NZ_BBZA01000255.1"/>
</dbReference>
<keyword evidence="10" id="KW-1185">Reference proteome</keyword>
<dbReference type="Pfam" id="PF00072">
    <property type="entry name" value="Response_reg"/>
    <property type="match status" value="1"/>
</dbReference>
<dbReference type="InterPro" id="IPR036052">
    <property type="entry name" value="TrpB-like_PALP_sf"/>
</dbReference>
<evidence type="ECO:0000256" key="3">
    <source>
        <dbReference type="ARBA" id="ARBA00022898"/>
    </source>
</evidence>
<dbReference type="InterPro" id="IPR050147">
    <property type="entry name" value="Ser/Thr_Dehydratase"/>
</dbReference>
<dbReference type="Gene3D" id="3.40.50.2300">
    <property type="match status" value="1"/>
</dbReference>
<evidence type="ECO:0000313" key="9">
    <source>
        <dbReference type="EMBL" id="GAP64393.1"/>
    </source>
</evidence>
<evidence type="ECO:0000256" key="4">
    <source>
        <dbReference type="ARBA" id="ARBA00023239"/>
    </source>
</evidence>
<protein>
    <recommendedName>
        <fullName evidence="5">Threonine synthase</fullName>
        <ecNumber evidence="5">4.2.3.1</ecNumber>
    </recommendedName>
</protein>
<dbReference type="GO" id="GO:0006565">
    <property type="term" value="P:L-serine catabolic process"/>
    <property type="evidence" value="ECO:0007669"/>
    <property type="project" value="TreeGrafter"/>
</dbReference>
<dbReference type="InParanoid" id="A0A0M8K979"/>
<dbReference type="GO" id="GO:0004794">
    <property type="term" value="F:threonine deaminase activity"/>
    <property type="evidence" value="ECO:0007669"/>
    <property type="project" value="TreeGrafter"/>
</dbReference>
<dbReference type="InterPro" id="IPR001789">
    <property type="entry name" value="Sig_transdc_resp-reg_receiver"/>
</dbReference>
<dbReference type="GO" id="GO:0006567">
    <property type="term" value="P:L-threonine catabolic process"/>
    <property type="evidence" value="ECO:0007669"/>
    <property type="project" value="TreeGrafter"/>
</dbReference>
<dbReference type="SMART" id="SM00448">
    <property type="entry name" value="REC"/>
    <property type="match status" value="1"/>
</dbReference>
<evidence type="ECO:0000256" key="1">
    <source>
        <dbReference type="ARBA" id="ARBA00001933"/>
    </source>
</evidence>
<dbReference type="AlphaFoldDB" id="A0A0M8K979"/>
<feature type="modified residue" description="N6-(pyridoxal phosphate)lysine" evidence="6">
    <location>
        <position position="111"/>
    </location>
</feature>
<dbReference type="InterPro" id="IPR001926">
    <property type="entry name" value="TrpB-like_PALP"/>
</dbReference>
<dbReference type="PANTHER" id="PTHR48078:SF6">
    <property type="entry name" value="L-THREONINE DEHYDRATASE CATABOLIC TDCB"/>
    <property type="match status" value="1"/>
</dbReference>
<gene>
    <name evidence="9" type="primary">thrC</name>
    <name evidence="9" type="ORF">ARMA_2816</name>
</gene>
<dbReference type="GO" id="GO:0009088">
    <property type="term" value="P:threonine biosynthetic process"/>
    <property type="evidence" value="ECO:0007669"/>
    <property type="project" value="UniProtKB-UniRule"/>
</dbReference>
<dbReference type="GO" id="GO:0000160">
    <property type="term" value="P:phosphorelay signal transduction system"/>
    <property type="evidence" value="ECO:0007669"/>
    <property type="project" value="InterPro"/>
</dbReference>
<dbReference type="Proteomes" id="UP000037784">
    <property type="component" value="Unassembled WGS sequence"/>
</dbReference>
<comment type="similarity">
    <text evidence="2">Belongs to the threonine synthase family.</text>
</comment>
<feature type="domain" description="Response regulatory" evidence="8">
    <location>
        <begin position="428"/>
        <end position="547"/>
    </location>
</feature>
<dbReference type="GO" id="GO:0003941">
    <property type="term" value="F:L-serine ammonia-lyase activity"/>
    <property type="evidence" value="ECO:0007669"/>
    <property type="project" value="TreeGrafter"/>
</dbReference>
<dbReference type="NCBIfam" id="TIGR00260">
    <property type="entry name" value="thrC"/>
    <property type="match status" value="1"/>
</dbReference>
<sequence>MNQWWLECARCGRTDIPTDKPLTACPHCGHDWLEPRFPYEKLKPILLEEVPKRRCTMWRYREFLPITHDENIISMGEGGTPLIRLRNLGLMFGAPNLYVKDERQGPTGSFKDRQASLAISLMKEHNIREAVVASTGNVAISYSAYAAQAGIKLWAFLTSSVPADKMREVALYGTEVVKVTATYDRTKEVAAQFAEHRGLHLDRGIRSVAARESMKTLAYEIAEDFGWRAPDWYVQAVSGGMGPVGVLKGFQELYRMGLIDKIPKIAAVQATGCAPMVKAWQENSSVPINVESPQTLITTVATGKPGIAYTILYHAAKRYGGTFVAVTDEEAFRTMHIMAKLDGFSMEPAAAMAFAGTMQLLREGVIKPDETVVICLSGHTFPVEKHLLEEGWAHDLDLSHEEETSHTVPNREEGLLASLENLGGDVRRIVIVEDDAPARVLLRRILQARGEYEIYEAENGRRGLEVIKQVRPDLILLDLMMPEMDGYQVLDHLKADETLENIPVIVITAAHLTESERKRLSGYVRSLLRKGEFIDTELMDDIESALK</sequence>
<dbReference type="PROSITE" id="PS50110">
    <property type="entry name" value="RESPONSE_REGULATORY"/>
    <property type="match status" value="1"/>
</dbReference>
<accession>A0A0M8K979</accession>
<dbReference type="Gene3D" id="3.40.50.1100">
    <property type="match status" value="2"/>
</dbReference>
<evidence type="ECO:0000256" key="7">
    <source>
        <dbReference type="PROSITE-ProRule" id="PRU00169"/>
    </source>
</evidence>
<dbReference type="InterPro" id="IPR004450">
    <property type="entry name" value="Thr_synthase-like"/>
</dbReference>
<organism evidence="9 10">
    <name type="scientific">Ardenticatena maritima</name>
    <dbReference type="NCBI Taxonomy" id="872965"/>
    <lineage>
        <taxon>Bacteria</taxon>
        <taxon>Bacillati</taxon>
        <taxon>Chloroflexota</taxon>
        <taxon>Ardenticatenia</taxon>
        <taxon>Ardenticatenales</taxon>
        <taxon>Ardenticatenaceae</taxon>
        <taxon>Ardenticatena</taxon>
    </lineage>
</organism>
<reference evidence="10" key="2">
    <citation type="submission" date="2015-08" db="EMBL/GenBank/DDBJ databases">
        <title>Draft Genome Sequence of a Heterotrophic Facultative Anaerobic Bacterium Ardenticatena maritima Strain 110S.</title>
        <authorList>
            <person name="Kawaichi S."/>
            <person name="Yoshida T."/>
            <person name="Sako Y."/>
            <person name="Nakamura R."/>
        </authorList>
    </citation>
    <scope>NUCLEOTIDE SEQUENCE [LARGE SCALE GENOMIC DNA]</scope>
    <source>
        <strain evidence="10">110S</strain>
    </source>
</reference>
<comment type="cofactor">
    <cofactor evidence="1 6">
        <name>pyridoxal 5'-phosphate</name>
        <dbReference type="ChEBI" id="CHEBI:597326"/>
    </cofactor>
</comment>
<dbReference type="GO" id="GO:0009097">
    <property type="term" value="P:isoleucine biosynthetic process"/>
    <property type="evidence" value="ECO:0007669"/>
    <property type="project" value="TreeGrafter"/>
</dbReference>
<dbReference type="SUPFAM" id="SSF52172">
    <property type="entry name" value="CheY-like"/>
    <property type="match status" value="1"/>
</dbReference>
<dbReference type="OrthoDB" id="9778118at2"/>
<evidence type="ECO:0000256" key="5">
    <source>
        <dbReference type="NCBIfam" id="TIGR00260"/>
    </source>
</evidence>
<keyword evidence="3 6" id="KW-0663">Pyridoxal phosphate</keyword>
<dbReference type="GO" id="GO:0004795">
    <property type="term" value="F:threonine synthase activity"/>
    <property type="evidence" value="ECO:0007669"/>
    <property type="project" value="UniProtKB-UniRule"/>
</dbReference>
<evidence type="ECO:0000256" key="6">
    <source>
        <dbReference type="PIRSR" id="PIRSR604450-51"/>
    </source>
</evidence>
<evidence type="ECO:0000259" key="8">
    <source>
        <dbReference type="PROSITE" id="PS50110"/>
    </source>
</evidence>
<dbReference type="CDD" id="cd01563">
    <property type="entry name" value="Thr-synth_1"/>
    <property type="match status" value="1"/>
</dbReference>
<dbReference type="Pfam" id="PF00291">
    <property type="entry name" value="PALP"/>
    <property type="match status" value="1"/>
</dbReference>
<keyword evidence="4 9" id="KW-0456">Lyase</keyword>
<comment type="caution">
    <text evidence="9">The sequence shown here is derived from an EMBL/GenBank/DDBJ whole genome shotgun (WGS) entry which is preliminary data.</text>
</comment>
<dbReference type="PANTHER" id="PTHR48078">
    <property type="entry name" value="THREONINE DEHYDRATASE, MITOCHONDRIAL-RELATED"/>
    <property type="match status" value="1"/>
</dbReference>
<proteinExistence type="inferred from homology"/>
<evidence type="ECO:0000256" key="2">
    <source>
        <dbReference type="ARBA" id="ARBA00005517"/>
    </source>
</evidence>
<name>A0A0M8K979_9CHLR</name>
<dbReference type="SUPFAM" id="SSF53686">
    <property type="entry name" value="Tryptophan synthase beta subunit-like PLP-dependent enzymes"/>
    <property type="match status" value="1"/>
</dbReference>
<evidence type="ECO:0000313" key="10">
    <source>
        <dbReference type="Proteomes" id="UP000037784"/>
    </source>
</evidence>